<proteinExistence type="predicted"/>
<dbReference type="SUPFAM" id="SSF46689">
    <property type="entry name" value="Homeodomain-like"/>
    <property type="match status" value="2"/>
</dbReference>
<protein>
    <submittedName>
        <fullName evidence="5">AraC family transcriptional regulator</fullName>
    </submittedName>
</protein>
<evidence type="ECO:0000313" key="6">
    <source>
        <dbReference type="Proteomes" id="UP000239477"/>
    </source>
</evidence>
<dbReference type="RefSeq" id="WP_105239106.1">
    <property type="nucleotide sequence ID" value="NZ_CP023270.1"/>
</dbReference>
<feature type="domain" description="HTH araC/xylS-type" evidence="4">
    <location>
        <begin position="207"/>
        <end position="305"/>
    </location>
</feature>
<dbReference type="PROSITE" id="PS01124">
    <property type="entry name" value="HTH_ARAC_FAMILY_2"/>
    <property type="match status" value="1"/>
</dbReference>
<dbReference type="Pfam" id="PF12833">
    <property type="entry name" value="HTH_18"/>
    <property type="match status" value="1"/>
</dbReference>
<dbReference type="SMART" id="SM00342">
    <property type="entry name" value="HTH_ARAC"/>
    <property type="match status" value="1"/>
</dbReference>
<dbReference type="Proteomes" id="UP000239477">
    <property type="component" value="Chromosome"/>
</dbReference>
<dbReference type="GO" id="GO:0003700">
    <property type="term" value="F:DNA-binding transcription factor activity"/>
    <property type="evidence" value="ECO:0007669"/>
    <property type="project" value="InterPro"/>
</dbReference>
<evidence type="ECO:0000256" key="3">
    <source>
        <dbReference type="ARBA" id="ARBA00023163"/>
    </source>
</evidence>
<evidence type="ECO:0000256" key="1">
    <source>
        <dbReference type="ARBA" id="ARBA00023015"/>
    </source>
</evidence>
<sequence length="308" mass="33436">MPASQLLIPEPMPVRSTDTLGCSASKLAVNQEFHGGGLTFYRKRTETAQFGSVATPASDRGFLVGVALRGGHRRRILQGNHASTHDFDAGSIYIRDFTDDYRADLQGGFDFLLIEMTRAFIERINDEKGGPRVSSLLPRNGQPDPVLGHLSQVLAGVVADPSRTSGLFVDHLSLALGTHLLTQYGAGATSGWADSGGARVLSRKLEARAKDMLLASLREDASIADIAEACNLSRSYFIKAFRQTVGTTPHRWLLEQRVQKAQELLRSPGRSITDIALLCGFADQAHMTRVFTSVVGVAPGAWRREYGA</sequence>
<evidence type="ECO:0000313" key="5">
    <source>
        <dbReference type="EMBL" id="AVJ28309.1"/>
    </source>
</evidence>
<dbReference type="PANTHER" id="PTHR46796:SF14">
    <property type="entry name" value="TRANSCRIPTIONAL REGULATORY PROTEIN"/>
    <property type="match status" value="1"/>
</dbReference>
<evidence type="ECO:0000259" key="4">
    <source>
        <dbReference type="PROSITE" id="PS01124"/>
    </source>
</evidence>
<organism evidence="5 6">
    <name type="scientific">Achromobacter spanius</name>
    <dbReference type="NCBI Taxonomy" id="217203"/>
    <lineage>
        <taxon>Bacteria</taxon>
        <taxon>Pseudomonadati</taxon>
        <taxon>Pseudomonadota</taxon>
        <taxon>Betaproteobacteria</taxon>
        <taxon>Burkholderiales</taxon>
        <taxon>Alcaligenaceae</taxon>
        <taxon>Achromobacter</taxon>
    </lineage>
</organism>
<dbReference type="AlphaFoldDB" id="A0A2S0I8E3"/>
<dbReference type="OrthoDB" id="9809338at2"/>
<dbReference type="InterPro" id="IPR018060">
    <property type="entry name" value="HTH_AraC"/>
</dbReference>
<name>A0A2S0I8E3_9BURK</name>
<dbReference type="InterPro" id="IPR009057">
    <property type="entry name" value="Homeodomain-like_sf"/>
</dbReference>
<dbReference type="PANTHER" id="PTHR46796">
    <property type="entry name" value="HTH-TYPE TRANSCRIPTIONAL ACTIVATOR RHAS-RELATED"/>
    <property type="match status" value="1"/>
</dbReference>
<dbReference type="Gene3D" id="1.10.10.60">
    <property type="entry name" value="Homeodomain-like"/>
    <property type="match status" value="2"/>
</dbReference>
<evidence type="ECO:0000256" key="2">
    <source>
        <dbReference type="ARBA" id="ARBA00023125"/>
    </source>
</evidence>
<accession>A0A2S0I8E3</accession>
<dbReference type="EMBL" id="CP023270">
    <property type="protein sequence ID" value="AVJ28309.1"/>
    <property type="molecule type" value="Genomic_DNA"/>
</dbReference>
<keyword evidence="1" id="KW-0805">Transcription regulation</keyword>
<dbReference type="GO" id="GO:0043565">
    <property type="term" value="F:sequence-specific DNA binding"/>
    <property type="evidence" value="ECO:0007669"/>
    <property type="project" value="InterPro"/>
</dbReference>
<dbReference type="InterPro" id="IPR050204">
    <property type="entry name" value="AraC_XylS_family_regulators"/>
</dbReference>
<keyword evidence="2" id="KW-0238">DNA-binding</keyword>
<keyword evidence="6" id="KW-1185">Reference proteome</keyword>
<keyword evidence="3" id="KW-0804">Transcription</keyword>
<gene>
    <name evidence="5" type="ORF">CLM73_14975</name>
</gene>
<reference evidence="5 6" key="1">
    <citation type="submission" date="2017-09" db="EMBL/GenBank/DDBJ databases">
        <title>Genomic, metabolic, and phenotypic characteristics of bacterial isolates from the natural microbiome of the model nematode Caenorhabditis elegans.</title>
        <authorList>
            <person name="Zimmermann J."/>
            <person name="Obeng N."/>
            <person name="Yang W."/>
            <person name="Obeng O."/>
            <person name="Kissoyan K."/>
            <person name="Pees B."/>
            <person name="Dirksen P."/>
            <person name="Hoppner M."/>
            <person name="Franke A."/>
            <person name="Rosenstiel P."/>
            <person name="Leippe M."/>
            <person name="Dierking K."/>
            <person name="Kaleta C."/>
            <person name="Schulenburg H."/>
        </authorList>
    </citation>
    <scope>NUCLEOTIDE SEQUENCE [LARGE SCALE GENOMIC DNA]</scope>
    <source>
        <strain evidence="5 6">MYb73</strain>
    </source>
</reference>